<dbReference type="InterPro" id="IPR012912">
    <property type="entry name" value="Plasmid_pRiA4b_Orf3-like"/>
</dbReference>
<reference evidence="2" key="2">
    <citation type="submission" date="2021-04" db="EMBL/GenBank/DDBJ databases">
        <authorList>
            <person name="Gilroy R."/>
        </authorList>
    </citation>
    <scope>NUCLEOTIDE SEQUENCE</scope>
    <source>
        <strain evidence="2">ChiGjej1B1-13045</strain>
    </source>
</reference>
<dbReference type="Proteomes" id="UP000824017">
    <property type="component" value="Unassembled WGS sequence"/>
</dbReference>
<accession>A0A9D2IJC3</accession>
<dbReference type="AlphaFoldDB" id="A0A9D2IJC3"/>
<organism evidence="2 3">
    <name type="scientific">Candidatus Mediterraneibacter stercorigallinarum</name>
    <dbReference type="NCBI Taxonomy" id="2838686"/>
    <lineage>
        <taxon>Bacteria</taxon>
        <taxon>Bacillati</taxon>
        <taxon>Bacillota</taxon>
        <taxon>Clostridia</taxon>
        <taxon>Lachnospirales</taxon>
        <taxon>Lachnospiraceae</taxon>
        <taxon>Mediterraneibacter</taxon>
    </lineage>
</organism>
<sequence length="80" mass="9404">MKSYQIKIILKNSKPPVWKRCAIPAGITFSQLALLLEEMVEAEMTADYEYEFYQAGVHVREWKDGERQVTSYRFDYMCAS</sequence>
<feature type="non-terminal residue" evidence="2">
    <location>
        <position position="80"/>
    </location>
</feature>
<dbReference type="Gene3D" id="3.10.290.30">
    <property type="entry name" value="MM3350-like"/>
    <property type="match status" value="1"/>
</dbReference>
<protein>
    <submittedName>
        <fullName evidence="2">Plasmid pRiA4b ORF-3 family protein</fullName>
    </submittedName>
</protein>
<dbReference type="SUPFAM" id="SSF159941">
    <property type="entry name" value="MM3350-like"/>
    <property type="match status" value="1"/>
</dbReference>
<evidence type="ECO:0000259" key="1">
    <source>
        <dbReference type="Pfam" id="PF07929"/>
    </source>
</evidence>
<feature type="domain" description="Plasmid pRiA4b Orf3-like" evidence="1">
    <location>
        <begin position="3"/>
        <end position="64"/>
    </location>
</feature>
<name>A0A9D2IJC3_9FIRM</name>
<evidence type="ECO:0000313" key="3">
    <source>
        <dbReference type="Proteomes" id="UP000824017"/>
    </source>
</evidence>
<dbReference type="InterPro" id="IPR024047">
    <property type="entry name" value="MM3350-like_sf"/>
</dbReference>
<proteinExistence type="predicted"/>
<gene>
    <name evidence="2" type="ORF">H9817_03800</name>
</gene>
<dbReference type="Pfam" id="PF07929">
    <property type="entry name" value="PRiA4_ORF3"/>
    <property type="match status" value="1"/>
</dbReference>
<reference evidence="2" key="1">
    <citation type="journal article" date="2021" name="PeerJ">
        <title>Extensive microbial diversity within the chicken gut microbiome revealed by metagenomics and culture.</title>
        <authorList>
            <person name="Gilroy R."/>
            <person name="Ravi A."/>
            <person name="Getino M."/>
            <person name="Pursley I."/>
            <person name="Horton D.L."/>
            <person name="Alikhan N.F."/>
            <person name="Baker D."/>
            <person name="Gharbi K."/>
            <person name="Hall N."/>
            <person name="Watson M."/>
            <person name="Adriaenssens E.M."/>
            <person name="Foster-Nyarko E."/>
            <person name="Jarju S."/>
            <person name="Secka A."/>
            <person name="Antonio M."/>
            <person name="Oren A."/>
            <person name="Chaudhuri R.R."/>
            <person name="La Ragione R."/>
            <person name="Hildebrand F."/>
            <person name="Pallen M.J."/>
        </authorList>
    </citation>
    <scope>NUCLEOTIDE SEQUENCE</scope>
    <source>
        <strain evidence="2">ChiGjej1B1-13045</strain>
    </source>
</reference>
<comment type="caution">
    <text evidence="2">The sequence shown here is derived from an EMBL/GenBank/DDBJ whole genome shotgun (WGS) entry which is preliminary data.</text>
</comment>
<evidence type="ECO:0000313" key="2">
    <source>
        <dbReference type="EMBL" id="HIZ13034.1"/>
    </source>
</evidence>
<dbReference type="EMBL" id="DXCD01000099">
    <property type="protein sequence ID" value="HIZ13034.1"/>
    <property type="molecule type" value="Genomic_DNA"/>
</dbReference>